<dbReference type="Pfam" id="PF19427">
    <property type="entry name" value="Insc_C"/>
    <property type="match status" value="1"/>
</dbReference>
<feature type="region of interest" description="Disordered" evidence="1">
    <location>
        <begin position="518"/>
        <end position="540"/>
    </location>
</feature>
<dbReference type="GO" id="GO:0045176">
    <property type="term" value="P:apical protein localization"/>
    <property type="evidence" value="ECO:0007669"/>
    <property type="project" value="TreeGrafter"/>
</dbReference>
<accession>E0VDR6</accession>
<feature type="region of interest" description="Disordered" evidence="1">
    <location>
        <begin position="37"/>
        <end position="105"/>
    </location>
</feature>
<evidence type="ECO:0000256" key="1">
    <source>
        <dbReference type="SAM" id="MobiDB-lite"/>
    </source>
</evidence>
<feature type="compositionally biased region" description="Polar residues" evidence="1">
    <location>
        <begin position="365"/>
        <end position="381"/>
    </location>
</feature>
<dbReference type="GO" id="GO:0045179">
    <property type="term" value="C:apical cortex"/>
    <property type="evidence" value="ECO:0007669"/>
    <property type="project" value="TreeGrafter"/>
</dbReference>
<dbReference type="GeneID" id="8238386"/>
<keyword evidence="5" id="KW-1185">Reference proteome</keyword>
<name>E0VDR6_PEDHC</name>
<feature type="region of interest" description="Disordered" evidence="1">
    <location>
        <begin position="320"/>
        <end position="344"/>
    </location>
</feature>
<feature type="compositionally biased region" description="Low complexity" evidence="1">
    <location>
        <begin position="84"/>
        <end position="94"/>
    </location>
</feature>
<dbReference type="Proteomes" id="UP000009046">
    <property type="component" value="Unassembled WGS sequence"/>
</dbReference>
<dbReference type="Gene3D" id="6.20.200.10">
    <property type="entry name" value="Inscuteable LGN-binding domain"/>
    <property type="match status" value="1"/>
</dbReference>
<dbReference type="CTD" id="8238386"/>
<protein>
    <recommendedName>
        <fullName evidence="2">Protein inscuteable homologue C-terminal domain-containing protein</fullName>
    </recommendedName>
</protein>
<feature type="compositionally biased region" description="Basic and acidic residues" evidence="1">
    <location>
        <begin position="333"/>
        <end position="344"/>
    </location>
</feature>
<feature type="compositionally biased region" description="Polar residues" evidence="1">
    <location>
        <begin position="390"/>
        <end position="399"/>
    </location>
</feature>
<feature type="domain" description="Protein inscuteable homologue C-terminal" evidence="2">
    <location>
        <begin position="564"/>
        <end position="932"/>
    </location>
</feature>
<dbReference type="HOGENOM" id="CLU_314058_0_0_1"/>
<evidence type="ECO:0000313" key="5">
    <source>
        <dbReference type="Proteomes" id="UP000009046"/>
    </source>
</evidence>
<dbReference type="OrthoDB" id="5796379at2759"/>
<reference evidence="3" key="2">
    <citation type="submission" date="2007-04" db="EMBL/GenBank/DDBJ databases">
        <title>The genome of the human body louse.</title>
        <authorList>
            <consortium name="The Human Body Louse Genome Consortium"/>
            <person name="Kirkness E."/>
            <person name="Walenz B."/>
            <person name="Hass B."/>
            <person name="Bruggner R."/>
            <person name="Strausberg R."/>
        </authorList>
    </citation>
    <scope>NUCLEOTIDE SEQUENCE</scope>
    <source>
        <strain evidence="3">USDA</strain>
    </source>
</reference>
<feature type="compositionally biased region" description="Basic and acidic residues" evidence="1">
    <location>
        <begin position="73"/>
        <end position="83"/>
    </location>
</feature>
<dbReference type="InterPro" id="IPR039921">
    <property type="entry name" value="Inscuteable"/>
</dbReference>
<dbReference type="KEGG" id="phu:Phum_PHUM123940"/>
<dbReference type="EMBL" id="AAZO01001456">
    <property type="status" value="NOT_ANNOTATED_CDS"/>
    <property type="molecule type" value="Genomic_DNA"/>
</dbReference>
<dbReference type="VEuPathDB" id="VectorBase:PHUM123940"/>
<dbReference type="EnsemblMetazoa" id="PHUM123940-RA">
    <property type="protein sequence ID" value="PHUM123940-PA"/>
    <property type="gene ID" value="PHUM123940"/>
</dbReference>
<dbReference type="EMBL" id="DS235083">
    <property type="protein sequence ID" value="EEB11522.1"/>
    <property type="molecule type" value="Genomic_DNA"/>
</dbReference>
<dbReference type="PANTHER" id="PTHR21386">
    <property type="entry name" value="INSCUTEABLE"/>
    <property type="match status" value="1"/>
</dbReference>
<feature type="compositionally biased region" description="Basic and acidic residues" evidence="1">
    <location>
        <begin position="518"/>
        <end position="534"/>
    </location>
</feature>
<dbReference type="InterPro" id="IPR045789">
    <property type="entry name" value="Insc_C"/>
</dbReference>
<evidence type="ECO:0000259" key="2">
    <source>
        <dbReference type="Pfam" id="PF19427"/>
    </source>
</evidence>
<evidence type="ECO:0000313" key="4">
    <source>
        <dbReference type="EnsemblMetazoa" id="PHUM123940-PA"/>
    </source>
</evidence>
<feature type="compositionally biased region" description="Basic and acidic residues" evidence="1">
    <location>
        <begin position="53"/>
        <end position="65"/>
    </location>
</feature>
<dbReference type="SUPFAM" id="SSF48371">
    <property type="entry name" value="ARM repeat"/>
    <property type="match status" value="1"/>
</dbReference>
<dbReference type="RefSeq" id="XP_002424260.1">
    <property type="nucleotide sequence ID" value="XM_002424215.1"/>
</dbReference>
<gene>
    <name evidence="4" type="primary">8238386</name>
    <name evidence="3" type="ORF">Phum_PHUM123940</name>
</gene>
<dbReference type="GO" id="GO:0009786">
    <property type="term" value="P:regulation of asymmetric cell division"/>
    <property type="evidence" value="ECO:0007669"/>
    <property type="project" value="TreeGrafter"/>
</dbReference>
<feature type="compositionally biased region" description="Polar residues" evidence="1">
    <location>
        <begin position="37"/>
        <end position="52"/>
    </location>
</feature>
<dbReference type="InterPro" id="IPR038205">
    <property type="entry name" value="INSC_LBD_sf"/>
</dbReference>
<dbReference type="AlphaFoldDB" id="E0VDR6"/>
<dbReference type="GO" id="GO:0000132">
    <property type="term" value="P:establishment of mitotic spindle orientation"/>
    <property type="evidence" value="ECO:0007669"/>
    <property type="project" value="TreeGrafter"/>
</dbReference>
<reference evidence="3" key="1">
    <citation type="submission" date="2007-04" db="EMBL/GenBank/DDBJ databases">
        <title>Annotation of Pediculus humanus corporis strain USDA.</title>
        <authorList>
            <person name="Kirkness E."/>
            <person name="Hannick L."/>
            <person name="Hass B."/>
            <person name="Bruggner R."/>
            <person name="Lawson D."/>
            <person name="Bidwell S."/>
            <person name="Joardar V."/>
            <person name="Caler E."/>
            <person name="Walenz B."/>
            <person name="Inman J."/>
            <person name="Schobel S."/>
            <person name="Galinsky K."/>
            <person name="Amedeo P."/>
            <person name="Strausberg R."/>
        </authorList>
    </citation>
    <scope>NUCLEOTIDE SEQUENCE</scope>
    <source>
        <strain evidence="3">USDA</strain>
    </source>
</reference>
<feature type="region of interest" description="Disordered" evidence="1">
    <location>
        <begin position="365"/>
        <end position="402"/>
    </location>
</feature>
<organism>
    <name type="scientific">Pediculus humanus subsp. corporis</name>
    <name type="common">Body louse</name>
    <dbReference type="NCBI Taxonomy" id="121224"/>
    <lineage>
        <taxon>Eukaryota</taxon>
        <taxon>Metazoa</taxon>
        <taxon>Ecdysozoa</taxon>
        <taxon>Arthropoda</taxon>
        <taxon>Hexapoda</taxon>
        <taxon>Insecta</taxon>
        <taxon>Pterygota</taxon>
        <taxon>Neoptera</taxon>
        <taxon>Paraneoptera</taxon>
        <taxon>Psocodea</taxon>
        <taxon>Troctomorpha</taxon>
        <taxon>Phthiraptera</taxon>
        <taxon>Anoplura</taxon>
        <taxon>Pediculidae</taxon>
        <taxon>Pediculus</taxon>
    </lineage>
</organism>
<sequence>MGEFRRQPSKVWWSTYDDDDDDITEYSGYLGWGKSIDLSNNVTSSKPETGTIESKDVSVEKKGGGEEGEEEEENKRKSLESDRGSSSSPSQGSHKSQDSGFSDSEIHNNAISISPENSPELSGRMNFINRNSRSINDDAGATIRNQIMDDKSRKEKSHNETVSTYRKLKTCVKITNQFKVVEFNPETYNEPIKPCLETAFDGNDNDVNTPKKENSKENIESSTVQKIFKNSQKENLFTKSQSRSKFEAKGKIQQIQNQLESSLKLPKKINLSQNLKIPNLFHGKPVVNVIKNSGLNGKAKIKSTDNPSTKFKCFSSCVVPPPPASEKSTNKKSNRENFLDSEGFKVPKIPNDQCSIGKGNNHLLDNNTFIDGPPLSTSTPKSNKHPPGGSSESPKTVKTTGKKISCCSNNERFSATTTNVKIDYETSVRHWLSELETMYEAEIMTTLQSKSLAADLTRQVTNMADSTSYTIKKLHQKTKIISLEFSRLYKTEKINQRKSIGKQIECRDEMITDFRTPEPETMDMKLENDEKTNGEAEEEEEQQQVLESCNRLKQLISTSKNYDFNQIEKEITQLGQKFRGVVDVLLQNNIQALIGILEEPKTELALRTALTVLTNLGMEENQLGKMVSKCGGIRALLAICLEARGTTVRISALRALSTVCCIGDTIRQFEQAGGVEIIADILADDKRSEEELSEASAVIAQITAPWIQDNHSVNGLSQFLNSLVKSLTRIINKYKSCETLLLSSAALANLTFMEPRTVWPLLEYQTAKALLSAVRRQGSDVSIFIQEQAATVIANMSSVPECRKYLAEQRAVVALLSFLEIHHSPLQNAPEVAAAERVLQKSAIALSRLCSDVVVAQQVVELQGVNRLVKLCKEEKERNHSDGVLVACLAALRKIVANCGTKALENLNAMELVEPRLLDSFLLYSSKQESYV</sequence>
<dbReference type="InParanoid" id="E0VDR6"/>
<proteinExistence type="predicted"/>
<dbReference type="STRING" id="121224.E0VDR6"/>
<dbReference type="eggNOG" id="ENOG502QRY2">
    <property type="taxonomic scope" value="Eukaryota"/>
</dbReference>
<evidence type="ECO:0000313" key="3">
    <source>
        <dbReference type="EMBL" id="EEB11522.1"/>
    </source>
</evidence>
<dbReference type="GO" id="GO:0008093">
    <property type="term" value="F:cytoskeletal anchor activity"/>
    <property type="evidence" value="ECO:0007669"/>
    <property type="project" value="TreeGrafter"/>
</dbReference>
<dbReference type="CDD" id="cd21966">
    <property type="entry name" value="INSC_LBD"/>
    <property type="match status" value="1"/>
</dbReference>
<dbReference type="PANTHER" id="PTHR21386:SF0">
    <property type="entry name" value="PROTEIN INSCUTEABLE HOMOLOG"/>
    <property type="match status" value="1"/>
</dbReference>
<dbReference type="GO" id="GO:0008356">
    <property type="term" value="P:asymmetric cell division"/>
    <property type="evidence" value="ECO:0007669"/>
    <property type="project" value="InterPro"/>
</dbReference>
<feature type="region of interest" description="Disordered" evidence="1">
    <location>
        <begin position="1"/>
        <end position="20"/>
    </location>
</feature>
<reference evidence="4" key="3">
    <citation type="submission" date="2020-05" db="UniProtKB">
        <authorList>
            <consortium name="EnsemblMetazoa"/>
        </authorList>
    </citation>
    <scope>IDENTIFICATION</scope>
    <source>
        <strain evidence="4">USDA</strain>
    </source>
</reference>
<dbReference type="InterPro" id="IPR016024">
    <property type="entry name" value="ARM-type_fold"/>
</dbReference>
<dbReference type="Gene3D" id="1.25.10.10">
    <property type="entry name" value="Leucine-rich Repeat Variant"/>
    <property type="match status" value="2"/>
</dbReference>
<dbReference type="InterPro" id="IPR011989">
    <property type="entry name" value="ARM-like"/>
</dbReference>